<keyword evidence="1" id="KW-0472">Membrane</keyword>
<feature type="transmembrane region" description="Helical" evidence="1">
    <location>
        <begin position="433"/>
        <end position="452"/>
    </location>
</feature>
<dbReference type="EMBL" id="AP027370">
    <property type="protein sequence ID" value="BDY11774.1"/>
    <property type="molecule type" value="Genomic_DNA"/>
</dbReference>
<protein>
    <recommendedName>
        <fullName evidence="4">TIGR00341 family protein</fullName>
    </recommendedName>
</protein>
<dbReference type="NCBIfam" id="TIGR00341">
    <property type="entry name" value="TIGR00341 family protein"/>
    <property type="match status" value="1"/>
</dbReference>
<dbReference type="Proteomes" id="UP001321445">
    <property type="component" value="Chromosome"/>
</dbReference>
<dbReference type="PANTHER" id="PTHR20992:SF9">
    <property type="entry name" value="AT15442P-RELATED"/>
    <property type="match status" value="1"/>
</dbReference>
<feature type="transmembrane region" description="Helical" evidence="1">
    <location>
        <begin position="520"/>
        <end position="541"/>
    </location>
</feature>
<proteinExistence type="predicted"/>
<dbReference type="RefSeq" id="WP_286336990.1">
    <property type="nucleotide sequence ID" value="NZ_AP027370.1"/>
</dbReference>
<gene>
    <name evidence="2" type="ORF">HCR_00860</name>
</gene>
<keyword evidence="1" id="KW-0812">Transmembrane</keyword>
<dbReference type="Pfam" id="PF04087">
    <property type="entry name" value="DUF389"/>
    <property type="match status" value="1"/>
</dbReference>
<feature type="transmembrane region" description="Helical" evidence="1">
    <location>
        <begin position="340"/>
        <end position="358"/>
    </location>
</feature>
<keyword evidence="1" id="KW-1133">Transmembrane helix</keyword>
<dbReference type="PANTHER" id="PTHR20992">
    <property type="entry name" value="AT15442P-RELATED"/>
    <property type="match status" value="1"/>
</dbReference>
<reference evidence="2 3" key="1">
    <citation type="submission" date="2023-03" db="EMBL/GenBank/DDBJ databases">
        <title>Description of Hydrogenimonas sp. ISO32.</title>
        <authorList>
            <person name="Mino S."/>
            <person name="Fukazawa S."/>
            <person name="Sawabe T."/>
        </authorList>
    </citation>
    <scope>NUCLEOTIDE SEQUENCE [LARGE SCALE GENOMIC DNA]</scope>
    <source>
        <strain evidence="2 3">ISO32</strain>
    </source>
</reference>
<accession>A0ABN6WSJ9</accession>
<evidence type="ECO:0000313" key="3">
    <source>
        <dbReference type="Proteomes" id="UP001321445"/>
    </source>
</evidence>
<name>A0ABN6WSJ9_9BACT</name>
<feature type="transmembrane region" description="Helical" evidence="1">
    <location>
        <begin position="364"/>
        <end position="387"/>
    </location>
</feature>
<feature type="transmembrane region" description="Helical" evidence="1">
    <location>
        <begin position="399"/>
        <end position="421"/>
    </location>
</feature>
<evidence type="ECO:0000313" key="2">
    <source>
        <dbReference type="EMBL" id="BDY11774.1"/>
    </source>
</evidence>
<evidence type="ECO:0000256" key="1">
    <source>
        <dbReference type="SAM" id="Phobius"/>
    </source>
</evidence>
<dbReference type="InterPro" id="IPR005240">
    <property type="entry name" value="DUF389"/>
</dbReference>
<keyword evidence="3" id="KW-1185">Reference proteome</keyword>
<organism evidence="2 3">
    <name type="scientific">Hydrogenimonas cancrithermarum</name>
    <dbReference type="NCBI Taxonomy" id="2993563"/>
    <lineage>
        <taxon>Bacteria</taxon>
        <taxon>Pseudomonadati</taxon>
        <taxon>Campylobacterota</taxon>
        <taxon>Epsilonproteobacteria</taxon>
        <taxon>Campylobacterales</taxon>
        <taxon>Hydrogenimonadaceae</taxon>
        <taxon>Hydrogenimonas</taxon>
    </lineage>
</organism>
<sequence length="625" mass="69884">MSGPILFLHDHTMEKERVEEMLAKIETFCREPAERHIFKKRKTAFSEGTMLFVAVRDEEFVEWLSHIAEKDVTIVPLPYEANPLQRKVYEIPDSVEEALELGMDEKNHRTSRMLRCQGDAVLGCITVGESEWVKVRDEKPLWSRVGSLFSLRLHPYDITTQKGQTVKTAALLLEISGESEMTRERTYYFKESDNQCQRVAAIVYAPQSIVETMRLRLLLTRKKRNPGENLPPGIGTVKSKSLKITTPESRPIPVVFNDVKREVSEVTIVSVPTKARIVTGWKGCVSGEEKESLRIQNLPAEEDLIGFFTKKSLPFIPIAAESAFAELFTKLRDSARMKNAYLLLLIISVLMATTGLFQNSSPTIIGAMILAPLMAPIVAFSMGAIRFDETLLNRSAKTILLSTLIALGASAFVAGSLPFSHLTEQMDLRTHPTLLDLAVAIFAGVAAAYGYINTKVGESLAGVAIAVALVPPLCVSGIGIGWGSWHIFANAFLLYLTNIIGILFAAGTTFYLMGYASRKYISAAFMLKLLMLCLIILPLWLSTRSLILEQRIYREVAEYQNLPVGGRPVQIHLTKVQYRPTGLQIHVTVTTLGTLNEEEKREIADILRKKIGKKIKLVMEYREMF</sequence>
<feature type="transmembrane region" description="Helical" evidence="1">
    <location>
        <begin position="492"/>
        <end position="513"/>
    </location>
</feature>
<feature type="transmembrane region" description="Helical" evidence="1">
    <location>
        <begin position="459"/>
        <end position="480"/>
    </location>
</feature>
<evidence type="ECO:0008006" key="4">
    <source>
        <dbReference type="Google" id="ProtNLM"/>
    </source>
</evidence>